<dbReference type="Proteomes" id="UP001140091">
    <property type="component" value="Unassembled WGS sequence"/>
</dbReference>
<comment type="caution">
    <text evidence="1">The sequence shown here is derived from an EMBL/GenBank/DDBJ whole genome shotgun (WGS) entry which is preliminary data.</text>
</comment>
<protein>
    <submittedName>
        <fullName evidence="1">Uncharacterized protein</fullName>
    </submittedName>
</protein>
<gene>
    <name evidence="1" type="ORF">H1R20_g10632</name>
</gene>
<evidence type="ECO:0000313" key="1">
    <source>
        <dbReference type="EMBL" id="KAJ2926458.1"/>
    </source>
</evidence>
<organism evidence="1 2">
    <name type="scientific">Candolleomyces eurysporus</name>
    <dbReference type="NCBI Taxonomy" id="2828524"/>
    <lineage>
        <taxon>Eukaryota</taxon>
        <taxon>Fungi</taxon>
        <taxon>Dikarya</taxon>
        <taxon>Basidiomycota</taxon>
        <taxon>Agaricomycotina</taxon>
        <taxon>Agaricomycetes</taxon>
        <taxon>Agaricomycetidae</taxon>
        <taxon>Agaricales</taxon>
        <taxon>Agaricineae</taxon>
        <taxon>Psathyrellaceae</taxon>
        <taxon>Candolleomyces</taxon>
    </lineage>
</organism>
<dbReference type="EMBL" id="JANBPK010001059">
    <property type="protein sequence ID" value="KAJ2926458.1"/>
    <property type="molecule type" value="Genomic_DNA"/>
</dbReference>
<dbReference type="AlphaFoldDB" id="A0A9W8J5L9"/>
<keyword evidence="2" id="KW-1185">Reference proteome</keyword>
<reference evidence="1" key="1">
    <citation type="submission" date="2022-06" db="EMBL/GenBank/DDBJ databases">
        <title>Genome Sequence of Candolleomyces eurysporus.</title>
        <authorList>
            <person name="Buettner E."/>
        </authorList>
    </citation>
    <scope>NUCLEOTIDE SEQUENCE</scope>
    <source>
        <strain evidence="1">VTCC 930004</strain>
    </source>
</reference>
<name>A0A9W8J5L9_9AGAR</name>
<sequence>MDSFTAVSFVPASEASDVASTVVVIDIPEDQEKTASYSHVWCTIA</sequence>
<proteinExistence type="predicted"/>
<feature type="non-terminal residue" evidence="1">
    <location>
        <position position="45"/>
    </location>
</feature>
<accession>A0A9W8J5L9</accession>
<evidence type="ECO:0000313" key="2">
    <source>
        <dbReference type="Proteomes" id="UP001140091"/>
    </source>
</evidence>